<dbReference type="OrthoDB" id="7468066at2759"/>
<feature type="signal peptide" evidence="1">
    <location>
        <begin position="1"/>
        <end position="17"/>
    </location>
</feature>
<dbReference type="Proteomes" id="UP000324832">
    <property type="component" value="Unassembled WGS sequence"/>
</dbReference>
<feature type="chain" id="PRO_5022899525" description="Invertebrate defensins family profile domain-containing protein" evidence="1">
    <location>
        <begin position="18"/>
        <end position="165"/>
    </location>
</feature>
<proteinExistence type="predicted"/>
<keyword evidence="3" id="KW-1185">Reference proteome</keyword>
<reference evidence="2 3" key="1">
    <citation type="submission" date="2017-07" db="EMBL/GenBank/DDBJ databases">
        <authorList>
            <person name="Talla V."/>
            <person name="Backstrom N."/>
        </authorList>
    </citation>
    <scope>NUCLEOTIDE SEQUENCE [LARGE SCALE GENOMIC DNA]</scope>
</reference>
<dbReference type="AlphaFoldDB" id="A0A5E4PZW7"/>
<gene>
    <name evidence="2" type="ORF">LSINAPIS_LOCUS4152</name>
</gene>
<evidence type="ECO:0000313" key="2">
    <source>
        <dbReference type="EMBL" id="VVC91490.1"/>
    </source>
</evidence>
<evidence type="ECO:0000256" key="1">
    <source>
        <dbReference type="SAM" id="SignalP"/>
    </source>
</evidence>
<name>A0A5E4PZW7_9NEOP</name>
<organism evidence="2 3">
    <name type="scientific">Leptidea sinapis</name>
    <dbReference type="NCBI Taxonomy" id="189913"/>
    <lineage>
        <taxon>Eukaryota</taxon>
        <taxon>Metazoa</taxon>
        <taxon>Ecdysozoa</taxon>
        <taxon>Arthropoda</taxon>
        <taxon>Hexapoda</taxon>
        <taxon>Insecta</taxon>
        <taxon>Pterygota</taxon>
        <taxon>Neoptera</taxon>
        <taxon>Endopterygota</taxon>
        <taxon>Lepidoptera</taxon>
        <taxon>Glossata</taxon>
        <taxon>Ditrysia</taxon>
        <taxon>Papilionoidea</taxon>
        <taxon>Pieridae</taxon>
        <taxon>Dismorphiinae</taxon>
        <taxon>Leptidea</taxon>
    </lineage>
</organism>
<protein>
    <recommendedName>
        <fullName evidence="4">Invertebrate defensins family profile domain-containing protein</fullName>
    </recommendedName>
</protein>
<keyword evidence="1" id="KW-0732">Signal</keyword>
<evidence type="ECO:0000313" key="3">
    <source>
        <dbReference type="Proteomes" id="UP000324832"/>
    </source>
</evidence>
<dbReference type="EMBL" id="FZQP02001070">
    <property type="protein sequence ID" value="VVC91490.1"/>
    <property type="molecule type" value="Genomic_DNA"/>
</dbReference>
<evidence type="ECO:0008006" key="4">
    <source>
        <dbReference type="Google" id="ProtNLM"/>
    </source>
</evidence>
<sequence length="165" mass="18843">MCYKYILLLAAILKVQAELGWIDSDYFFSGKVFRTSNTCESSCKSRCGELGVCIEEKCLCITVKEADKVQPKKSLHNDYELLVERPILRHHIAHFCPSMEKAKECVRSCMTVGKPAFCGKDHVCYCGHKYSNKDMEPQIPVSDIYAQFKDLYAKYFGNQEDADVD</sequence>
<accession>A0A5E4PZW7</accession>